<name>A0A9K3LEM9_9STRA</name>
<dbReference type="PANTHER" id="PTHR23516">
    <property type="entry name" value="SAM (S-ADENOSYL METHIONINE) TRANSPORTER"/>
    <property type="match status" value="1"/>
</dbReference>
<evidence type="ECO:0000256" key="6">
    <source>
        <dbReference type="ARBA" id="ARBA00023136"/>
    </source>
</evidence>
<evidence type="ECO:0000256" key="7">
    <source>
        <dbReference type="SAM" id="MobiDB-lite"/>
    </source>
</evidence>
<feature type="transmembrane region" description="Helical" evidence="8">
    <location>
        <begin position="206"/>
        <end position="226"/>
    </location>
</feature>
<keyword evidence="5 8" id="KW-1133">Transmembrane helix</keyword>
<evidence type="ECO:0000256" key="4">
    <source>
        <dbReference type="ARBA" id="ARBA00022692"/>
    </source>
</evidence>
<feature type="transmembrane region" description="Helical" evidence="8">
    <location>
        <begin position="117"/>
        <end position="136"/>
    </location>
</feature>
<feature type="transmembrane region" description="Helical" evidence="8">
    <location>
        <begin position="339"/>
        <end position="361"/>
    </location>
</feature>
<keyword evidence="10" id="KW-1185">Reference proteome</keyword>
<dbReference type="OrthoDB" id="263957at2759"/>
<feature type="transmembrane region" description="Helical" evidence="8">
    <location>
        <begin position="491"/>
        <end position="519"/>
    </location>
</feature>
<dbReference type="GO" id="GO:0015098">
    <property type="term" value="F:molybdate ion transmembrane transporter activity"/>
    <property type="evidence" value="ECO:0007669"/>
    <property type="project" value="InterPro"/>
</dbReference>
<organism evidence="9 10">
    <name type="scientific">Nitzschia inconspicua</name>
    <dbReference type="NCBI Taxonomy" id="303405"/>
    <lineage>
        <taxon>Eukaryota</taxon>
        <taxon>Sar</taxon>
        <taxon>Stramenopiles</taxon>
        <taxon>Ochrophyta</taxon>
        <taxon>Bacillariophyta</taxon>
        <taxon>Bacillariophyceae</taxon>
        <taxon>Bacillariophycidae</taxon>
        <taxon>Bacillariales</taxon>
        <taxon>Bacillariaceae</taxon>
        <taxon>Nitzschia</taxon>
    </lineage>
</organism>
<sequence length="566" mass="61734">MKSDDVPVELQVLRPSDLSTMDNKKACLAEMASILEPPEVESVTRNSSLGDLESTSQSVDDDGSLCETGEECQGRCSFLAFRLNFLFVTLVVMLADGLQGTHLYVLYESYGFSVASLYSLGFLAGAITAPIMGPLIDKYGRKKAALLYCALEVWINQLEQYPFLAGLVTSRVVGGITTNLLNVVFEAWVDTEYRLRRLPKEKYETLMRDSVIVSNLAAIASGWLAHSLAEIMGPVGPFEGAVTCTGIAFVTIFFLWNENYGKLGGNECQGNGFHDAIETFKAIKADSKVLRICLVQGLTLGSLQIVIFLWSPLLRDFAKKASSSGEVHWWGMDRDHAPAYGLIFGAYMAAGVCGGTVSSTFRKLFHSAFSFLFRQPTSPKNSKGADDEKEVPRTNVELHCALCYYLSSMVLLVPCLLIPSSGNAFSYALNAFLLYEFIVGMASPCEGMIRAKYIPAECRGSVMVIPTIIVNVCVAFAVVSTEAVSKQTSLAFVSVILAIAGTVQLSLVTIDLSSLFQIFGKMKSLAFHRFAVAKHLTNDETGNAKLDSSIPFDTMRPLRGTSKKDK</sequence>
<evidence type="ECO:0000313" key="10">
    <source>
        <dbReference type="Proteomes" id="UP000693970"/>
    </source>
</evidence>
<evidence type="ECO:0000256" key="2">
    <source>
        <dbReference type="ARBA" id="ARBA00022448"/>
    </source>
</evidence>
<proteinExistence type="predicted"/>
<gene>
    <name evidence="9" type="ORF">IV203_035393</name>
</gene>
<feature type="transmembrane region" description="Helical" evidence="8">
    <location>
        <begin position="427"/>
        <end position="449"/>
    </location>
</feature>
<evidence type="ECO:0000256" key="8">
    <source>
        <dbReference type="SAM" id="Phobius"/>
    </source>
</evidence>
<evidence type="ECO:0000313" key="9">
    <source>
        <dbReference type="EMBL" id="KAG7360294.1"/>
    </source>
</evidence>
<evidence type="ECO:0000256" key="3">
    <source>
        <dbReference type="ARBA" id="ARBA00022475"/>
    </source>
</evidence>
<feature type="transmembrane region" description="Helical" evidence="8">
    <location>
        <begin position="83"/>
        <end position="105"/>
    </location>
</feature>
<keyword evidence="2" id="KW-0813">Transport</keyword>
<dbReference type="GO" id="GO:0005886">
    <property type="term" value="C:plasma membrane"/>
    <property type="evidence" value="ECO:0007669"/>
    <property type="project" value="UniProtKB-SubCell"/>
</dbReference>
<dbReference type="Proteomes" id="UP000693970">
    <property type="component" value="Unassembled WGS sequence"/>
</dbReference>
<dbReference type="EMBL" id="JAGRRH010000013">
    <property type="protein sequence ID" value="KAG7360294.1"/>
    <property type="molecule type" value="Genomic_DNA"/>
</dbReference>
<feature type="region of interest" description="Disordered" evidence="7">
    <location>
        <begin position="45"/>
        <end position="64"/>
    </location>
</feature>
<keyword evidence="9" id="KW-0762">Sugar transport</keyword>
<feature type="transmembrane region" description="Helical" evidence="8">
    <location>
        <begin position="289"/>
        <end position="310"/>
    </location>
</feature>
<keyword evidence="6 8" id="KW-0472">Membrane</keyword>
<evidence type="ECO:0000256" key="1">
    <source>
        <dbReference type="ARBA" id="ARBA00004651"/>
    </source>
</evidence>
<keyword evidence="4 8" id="KW-0812">Transmembrane</keyword>
<feature type="transmembrane region" description="Helical" evidence="8">
    <location>
        <begin position="238"/>
        <end position="256"/>
    </location>
</feature>
<feature type="compositionally biased region" description="Polar residues" evidence="7">
    <location>
        <begin position="45"/>
        <end position="58"/>
    </location>
</feature>
<dbReference type="PANTHER" id="PTHR23516:SF1">
    <property type="entry name" value="MOLYBDATE-ANION TRANSPORTER"/>
    <property type="match status" value="1"/>
</dbReference>
<dbReference type="InterPro" id="IPR008509">
    <property type="entry name" value="MOT2/MFSD5"/>
</dbReference>
<keyword evidence="3" id="KW-1003">Cell membrane</keyword>
<reference evidence="9" key="1">
    <citation type="journal article" date="2021" name="Sci. Rep.">
        <title>Diploid genomic architecture of Nitzschia inconspicua, an elite biomass production diatom.</title>
        <authorList>
            <person name="Oliver A."/>
            <person name="Podell S."/>
            <person name="Pinowska A."/>
            <person name="Traller J.C."/>
            <person name="Smith S.R."/>
            <person name="McClure R."/>
            <person name="Beliaev A."/>
            <person name="Bohutskyi P."/>
            <person name="Hill E.A."/>
            <person name="Rabines A."/>
            <person name="Zheng H."/>
            <person name="Allen L.Z."/>
            <person name="Kuo A."/>
            <person name="Grigoriev I.V."/>
            <person name="Allen A.E."/>
            <person name="Hazlebeck D."/>
            <person name="Allen E.E."/>
        </authorList>
    </citation>
    <scope>NUCLEOTIDE SEQUENCE</scope>
    <source>
        <strain evidence="9">Hildebrandi</strain>
    </source>
</reference>
<comment type="caution">
    <text evidence="9">The sequence shown here is derived from an EMBL/GenBank/DDBJ whole genome shotgun (WGS) entry which is preliminary data.</text>
</comment>
<protein>
    <submittedName>
        <fullName evidence="9">Sugar transporter</fullName>
    </submittedName>
</protein>
<dbReference type="AlphaFoldDB" id="A0A9K3LEM9"/>
<feature type="transmembrane region" description="Helical" evidence="8">
    <location>
        <begin position="402"/>
        <end position="421"/>
    </location>
</feature>
<comment type="subcellular location">
    <subcellularLocation>
        <location evidence="1">Cell membrane</location>
        <topology evidence="1">Multi-pass membrane protein</topology>
    </subcellularLocation>
</comment>
<reference evidence="9" key="2">
    <citation type="submission" date="2021-04" db="EMBL/GenBank/DDBJ databases">
        <authorList>
            <person name="Podell S."/>
        </authorList>
    </citation>
    <scope>NUCLEOTIDE SEQUENCE</scope>
    <source>
        <strain evidence="9">Hildebrandi</strain>
    </source>
</reference>
<feature type="transmembrane region" description="Helical" evidence="8">
    <location>
        <begin position="461"/>
        <end position="479"/>
    </location>
</feature>
<evidence type="ECO:0000256" key="5">
    <source>
        <dbReference type="ARBA" id="ARBA00022989"/>
    </source>
</evidence>
<accession>A0A9K3LEM9</accession>
<dbReference type="Pfam" id="PF05631">
    <property type="entry name" value="MFS_5"/>
    <property type="match status" value="1"/>
</dbReference>